<dbReference type="SMART" id="SM00945">
    <property type="entry name" value="ProQ"/>
    <property type="match status" value="1"/>
</dbReference>
<dbReference type="AlphaFoldDB" id="W1N3V7"/>
<dbReference type="GO" id="GO:0034057">
    <property type="term" value="F:RNA strand-exchange activity"/>
    <property type="evidence" value="ECO:0007669"/>
    <property type="project" value="InterPro"/>
</dbReference>
<feature type="region of interest" description="Disordered" evidence="4">
    <location>
        <begin position="63"/>
        <end position="84"/>
    </location>
</feature>
<feature type="region of interest" description="Disordered" evidence="4">
    <location>
        <begin position="237"/>
        <end position="336"/>
    </location>
</feature>
<evidence type="ECO:0000256" key="3">
    <source>
        <dbReference type="ARBA" id="ARBA00023186"/>
    </source>
</evidence>
<evidence type="ECO:0000256" key="1">
    <source>
        <dbReference type="ARBA" id="ARBA00022490"/>
    </source>
</evidence>
<dbReference type="Pfam" id="PF04352">
    <property type="entry name" value="ProQ"/>
    <property type="match status" value="1"/>
</dbReference>
<organism evidence="6 7">
    <name type="scientific">Halomonas huangheensis</name>
    <dbReference type="NCBI Taxonomy" id="1178482"/>
    <lineage>
        <taxon>Bacteria</taxon>
        <taxon>Pseudomonadati</taxon>
        <taxon>Pseudomonadota</taxon>
        <taxon>Gammaproteobacteria</taxon>
        <taxon>Oceanospirillales</taxon>
        <taxon>Halomonadaceae</taxon>
        <taxon>Halomonas</taxon>
    </lineage>
</organism>
<name>W1N3V7_9GAMM</name>
<feature type="compositionally biased region" description="Basic and acidic residues" evidence="4">
    <location>
        <begin position="500"/>
        <end position="523"/>
    </location>
</feature>
<evidence type="ECO:0000256" key="2">
    <source>
        <dbReference type="ARBA" id="ARBA00022884"/>
    </source>
</evidence>
<gene>
    <name evidence="6" type="ORF">BJB45_03420</name>
</gene>
<feature type="compositionally biased region" description="Basic and acidic residues" evidence="4">
    <location>
        <begin position="240"/>
        <end position="257"/>
    </location>
</feature>
<protein>
    <recommendedName>
        <fullName evidence="5">ProQ/FinO domain-containing protein</fullName>
    </recommendedName>
</protein>
<feature type="region of interest" description="Disordered" evidence="4">
    <location>
        <begin position="417"/>
        <end position="533"/>
    </location>
</feature>
<dbReference type="InterPro" id="IPR023529">
    <property type="entry name" value="ProQ"/>
</dbReference>
<dbReference type="GO" id="GO:0005829">
    <property type="term" value="C:cytosol"/>
    <property type="evidence" value="ECO:0007669"/>
    <property type="project" value="TreeGrafter"/>
</dbReference>
<sequence>MINTHAEHPLNALEQRLATLVDGLREGLLREQRLTSELDAVSQQRESLQQQLVELEEQLAAATRDRDQLQQDSNEQQQSHAMAQQQCETLQKSCNELEQRYSELDQRWQQAQSRLAEADNQQTRLAELQSLLSEQQLQVTEQQAQAAEQDKVRQIRIAELEVALEQVRVERQQLADQNNELAEENRELDEQNRELEAHNARLRERVEHPEDASNAMPMFARSARRAQGLSALIHHRPRHAAPETERPEQAENGDKGEGGAAEPAQVDQEAADAQQADQQQTDQQQGEHKQVQAQDGVGQRREADSGTSVVASSAPPPVEHDRPESTQGDLPIDKAPSPQALLTEWYQRYDQTFFKGHTRPLKVGIHEDLLALEPWPEKLVRRALACYVNLPRYLKSVREGADRIDLKGDIDGQVDTQAAEHAKRKLDRLQAERQQQGRSNSAPKGVDRHGAGRKSAEKEHGGKTDAMTAPSSSTVSAAEKKPQKPMVKSSRQSASSSSSEVRDQQAESRPEENREVRLQRKLDALMARHNARD</sequence>
<evidence type="ECO:0000313" key="6">
    <source>
        <dbReference type="EMBL" id="ERL50189.1"/>
    </source>
</evidence>
<keyword evidence="7" id="KW-1185">Reference proteome</keyword>
<dbReference type="SUPFAM" id="SSF48657">
    <property type="entry name" value="FinO-like"/>
    <property type="match status" value="1"/>
</dbReference>
<feature type="compositionally biased region" description="Low complexity" evidence="4">
    <location>
        <begin position="260"/>
        <end position="284"/>
    </location>
</feature>
<dbReference type="EMBL" id="AVBC01000039">
    <property type="protein sequence ID" value="ERL50189.1"/>
    <property type="molecule type" value="Genomic_DNA"/>
</dbReference>
<keyword evidence="3" id="KW-0143">Chaperone</keyword>
<feature type="compositionally biased region" description="Basic and acidic residues" evidence="4">
    <location>
        <begin position="445"/>
        <end position="463"/>
    </location>
</feature>
<dbReference type="PANTHER" id="PTHR38106:SF1">
    <property type="entry name" value="RNA CHAPERONE PROQ"/>
    <property type="match status" value="1"/>
</dbReference>
<evidence type="ECO:0000313" key="7">
    <source>
        <dbReference type="Proteomes" id="UP000019113"/>
    </source>
</evidence>
<dbReference type="InterPro" id="IPR036442">
    <property type="entry name" value="ProQ/FinO_sf"/>
</dbReference>
<feature type="compositionally biased region" description="Low complexity" evidence="4">
    <location>
        <begin position="489"/>
        <end position="499"/>
    </location>
</feature>
<dbReference type="Gene3D" id="1.10.1710.10">
    <property type="entry name" value="ProQ/FinO domain"/>
    <property type="match status" value="1"/>
</dbReference>
<evidence type="ECO:0000256" key="4">
    <source>
        <dbReference type="SAM" id="MobiDB-lite"/>
    </source>
</evidence>
<dbReference type="eggNOG" id="COG3109">
    <property type="taxonomic scope" value="Bacteria"/>
</dbReference>
<comment type="caution">
    <text evidence="6">The sequence shown here is derived from an EMBL/GenBank/DDBJ whole genome shotgun (WGS) entry which is preliminary data.</text>
</comment>
<feature type="domain" description="ProQ/FinO" evidence="5">
    <location>
        <begin position="333"/>
        <end position="442"/>
    </location>
</feature>
<dbReference type="RefSeq" id="WP_021820241.1">
    <property type="nucleotide sequence ID" value="NZ_AVBC01000039.1"/>
</dbReference>
<dbReference type="PANTHER" id="PTHR38106">
    <property type="entry name" value="RNA CHAPERONE PROQ"/>
    <property type="match status" value="1"/>
</dbReference>
<dbReference type="KEGG" id="hhu:AR456_04900"/>
<dbReference type="PATRIC" id="fig|1178482.3.peg.3287"/>
<keyword evidence="1" id="KW-0963">Cytoplasm</keyword>
<dbReference type="InterPro" id="IPR016103">
    <property type="entry name" value="ProQ/FinO"/>
</dbReference>
<dbReference type="GO" id="GO:0010608">
    <property type="term" value="P:post-transcriptional regulation of gene expression"/>
    <property type="evidence" value="ECO:0007669"/>
    <property type="project" value="InterPro"/>
</dbReference>
<evidence type="ECO:0000259" key="5">
    <source>
        <dbReference type="SMART" id="SM00945"/>
    </source>
</evidence>
<dbReference type="GO" id="GO:0033592">
    <property type="term" value="F:RNA strand annealing activity"/>
    <property type="evidence" value="ECO:0007669"/>
    <property type="project" value="InterPro"/>
</dbReference>
<keyword evidence="2" id="KW-0694">RNA-binding</keyword>
<feature type="compositionally biased region" description="Low complexity" evidence="4">
    <location>
        <begin position="70"/>
        <end position="84"/>
    </location>
</feature>
<reference evidence="6 7" key="1">
    <citation type="submission" date="2013-08" db="EMBL/GenBank/DDBJ databases">
        <title>draft genome of Halomonas huanghegensis, strain BJGMM-B45T.</title>
        <authorList>
            <person name="Miao C."/>
            <person name="Wan Y."/>
            <person name="Jin W."/>
        </authorList>
    </citation>
    <scope>NUCLEOTIDE SEQUENCE [LARGE SCALE GENOMIC DNA]</scope>
    <source>
        <strain evidence="6 7">BJGMM-B45</strain>
    </source>
</reference>
<dbReference type="Proteomes" id="UP000019113">
    <property type="component" value="Unassembled WGS sequence"/>
</dbReference>
<proteinExistence type="predicted"/>
<accession>W1N3V7</accession>
<dbReference type="STRING" id="1178482.AR456_04900"/>
<feature type="compositionally biased region" description="Polar residues" evidence="4">
    <location>
        <begin position="432"/>
        <end position="442"/>
    </location>
</feature>